<evidence type="ECO:0000256" key="2">
    <source>
        <dbReference type="ARBA" id="ARBA00009549"/>
    </source>
</evidence>
<evidence type="ECO:0000313" key="9">
    <source>
        <dbReference type="Proteomes" id="UP001151582"/>
    </source>
</evidence>
<dbReference type="Proteomes" id="UP001151582">
    <property type="component" value="Unassembled WGS sequence"/>
</dbReference>
<feature type="compositionally biased region" description="Polar residues" evidence="6">
    <location>
        <begin position="204"/>
        <end position="216"/>
    </location>
</feature>
<evidence type="ECO:0000256" key="4">
    <source>
        <dbReference type="ARBA" id="ARBA00022701"/>
    </source>
</evidence>
<keyword evidence="5" id="KW-0498">Mitosis</keyword>
<dbReference type="Pfam" id="PF12348">
    <property type="entry name" value="CLASP_N"/>
    <property type="match status" value="1"/>
</dbReference>
<evidence type="ECO:0000256" key="6">
    <source>
        <dbReference type="SAM" id="MobiDB-lite"/>
    </source>
</evidence>
<feature type="domain" description="CLASP N-terminal" evidence="7">
    <location>
        <begin position="2"/>
        <end position="118"/>
    </location>
</feature>
<dbReference type="EMBL" id="JANBQB010001658">
    <property type="protein sequence ID" value="KAJ1970708.1"/>
    <property type="molecule type" value="Genomic_DNA"/>
</dbReference>
<dbReference type="GO" id="GO:0005874">
    <property type="term" value="C:microtubule"/>
    <property type="evidence" value="ECO:0007669"/>
    <property type="project" value="UniProtKB-KW"/>
</dbReference>
<feature type="non-terminal residue" evidence="8">
    <location>
        <position position="505"/>
    </location>
</feature>
<reference evidence="8" key="1">
    <citation type="submission" date="2022-07" db="EMBL/GenBank/DDBJ databases">
        <title>Phylogenomic reconstructions and comparative analyses of Kickxellomycotina fungi.</title>
        <authorList>
            <person name="Reynolds N.K."/>
            <person name="Stajich J.E."/>
            <person name="Barry K."/>
            <person name="Grigoriev I.V."/>
            <person name="Crous P."/>
            <person name="Smith M.E."/>
        </authorList>
    </citation>
    <scope>NUCLEOTIDE SEQUENCE</scope>
    <source>
        <strain evidence="8">RSA 567</strain>
    </source>
</reference>
<evidence type="ECO:0000313" key="8">
    <source>
        <dbReference type="EMBL" id="KAJ1970708.1"/>
    </source>
</evidence>
<feature type="compositionally biased region" description="Low complexity" evidence="6">
    <location>
        <begin position="300"/>
        <end position="313"/>
    </location>
</feature>
<feature type="non-terminal residue" evidence="8">
    <location>
        <position position="1"/>
    </location>
</feature>
<dbReference type="GO" id="GO:0051301">
    <property type="term" value="P:cell division"/>
    <property type="evidence" value="ECO:0007669"/>
    <property type="project" value="UniProtKB-KW"/>
</dbReference>
<feature type="region of interest" description="Disordered" evidence="6">
    <location>
        <begin position="289"/>
        <end position="313"/>
    </location>
</feature>
<sequence>LANQAGFQAAHVVISHTSYQPRLFQTLTSFLGDKSVTLRESIVRLVKVLLETHHFADGSERTADAMGHVNKCLKMGLTDASPKTREAAREVYWLYWHLHPASADAFLGTMEGSVKKQVLRDQTKYAHFRQVGPVSQPSVTNRHSAPSSPRARPASRNAERPPSAMSTKPSHTLAFPSTSRLFASTSALGKRPKARPRDAPPSTPGHSSLGLTSTTPAPNPVRRVSHGHTPAPELQPAVPHSVHKSTLVTPRRYSGSEAVPATVAAADMRHAQRAPPLSVPQAQLFPTRAPTQTAPAEPVSPKSPLSPLAHAPLSPTRAIPQAMARSPQAPAFSDAIGSAAAPSLAQPNLAAPRAGAQLIAPTSPGALIGTPITSMTPTDDVFQATLCDTPTASATSMTGHGPNSTAPAPPLADSFHHLRLDHSSLPPAPPMAQSGALDGNESEPVQLRAISPSLIPHQAAFDATLSTPQRIQQGVYSVVTPRTDEKLGIVSHGPTLSMLTGPSDV</sequence>
<organism evidence="8 9">
    <name type="scientific">Dimargaris verticillata</name>
    <dbReference type="NCBI Taxonomy" id="2761393"/>
    <lineage>
        <taxon>Eukaryota</taxon>
        <taxon>Fungi</taxon>
        <taxon>Fungi incertae sedis</taxon>
        <taxon>Zoopagomycota</taxon>
        <taxon>Kickxellomycotina</taxon>
        <taxon>Dimargaritomycetes</taxon>
        <taxon>Dimargaritales</taxon>
        <taxon>Dimargaritaceae</taxon>
        <taxon>Dimargaris</taxon>
    </lineage>
</organism>
<dbReference type="InterPro" id="IPR024395">
    <property type="entry name" value="CLASP_N_dom"/>
</dbReference>
<keyword evidence="9" id="KW-1185">Reference proteome</keyword>
<feature type="region of interest" description="Disordered" evidence="6">
    <location>
        <begin position="128"/>
        <end position="256"/>
    </location>
</feature>
<comment type="similarity">
    <text evidence="2">Belongs to the CLASP family.</text>
</comment>
<protein>
    <submittedName>
        <fullName evidence="8">Suppressor of tub2 mutation</fullName>
    </submittedName>
</protein>
<keyword evidence="3" id="KW-0132">Cell division</keyword>
<comment type="caution">
    <text evidence="8">The sequence shown here is derived from an EMBL/GenBank/DDBJ whole genome shotgun (WGS) entry which is preliminary data.</text>
</comment>
<evidence type="ECO:0000256" key="1">
    <source>
        <dbReference type="ARBA" id="ARBA00004186"/>
    </source>
</evidence>
<dbReference type="OrthoDB" id="46159at2759"/>
<dbReference type="Gene3D" id="1.25.10.10">
    <property type="entry name" value="Leucine-rich Repeat Variant"/>
    <property type="match status" value="1"/>
</dbReference>
<accession>A0A9W8AZI1</accession>
<keyword evidence="5" id="KW-0131">Cell cycle</keyword>
<dbReference type="GO" id="GO:0005819">
    <property type="term" value="C:spindle"/>
    <property type="evidence" value="ECO:0007669"/>
    <property type="project" value="UniProtKB-SubCell"/>
</dbReference>
<feature type="compositionally biased region" description="Polar residues" evidence="6">
    <location>
        <begin position="165"/>
        <end position="187"/>
    </location>
</feature>
<evidence type="ECO:0000256" key="3">
    <source>
        <dbReference type="ARBA" id="ARBA00022618"/>
    </source>
</evidence>
<feature type="compositionally biased region" description="Low complexity" evidence="6">
    <location>
        <begin position="142"/>
        <end position="164"/>
    </location>
</feature>
<comment type="subcellular location">
    <subcellularLocation>
        <location evidence="1">Cytoplasm</location>
        <location evidence="1">Cytoskeleton</location>
        <location evidence="1">Spindle</location>
    </subcellularLocation>
</comment>
<dbReference type="InterPro" id="IPR011989">
    <property type="entry name" value="ARM-like"/>
</dbReference>
<evidence type="ECO:0000256" key="5">
    <source>
        <dbReference type="ARBA" id="ARBA00022776"/>
    </source>
</evidence>
<dbReference type="AlphaFoldDB" id="A0A9W8AZI1"/>
<name>A0A9W8AZI1_9FUNG</name>
<proteinExistence type="inferred from homology"/>
<evidence type="ECO:0000259" key="7">
    <source>
        <dbReference type="Pfam" id="PF12348"/>
    </source>
</evidence>
<keyword evidence="4" id="KW-0493">Microtubule</keyword>
<gene>
    <name evidence="8" type="primary">STU1</name>
    <name evidence="8" type="ORF">H4R34_005978</name>
</gene>